<name>A0A3A4JU26_9NOCA</name>
<dbReference type="Pfam" id="PF04978">
    <property type="entry name" value="MST"/>
    <property type="match status" value="1"/>
</dbReference>
<dbReference type="Proteomes" id="UP000266677">
    <property type="component" value="Unassembled WGS sequence"/>
</dbReference>
<accession>A0A3A4JU26</accession>
<dbReference type="OrthoDB" id="4548523at2"/>
<organism evidence="1 2">
    <name type="scientific">Nocardia panacis</name>
    <dbReference type="NCBI Taxonomy" id="2340916"/>
    <lineage>
        <taxon>Bacteria</taxon>
        <taxon>Bacillati</taxon>
        <taxon>Actinomycetota</taxon>
        <taxon>Actinomycetes</taxon>
        <taxon>Mycobacteriales</taxon>
        <taxon>Nocardiaceae</taxon>
        <taxon>Nocardia</taxon>
    </lineage>
</organism>
<dbReference type="EMBL" id="QZFU01000023">
    <property type="protein sequence ID" value="RJO73536.1"/>
    <property type="molecule type" value="Genomic_DNA"/>
</dbReference>
<reference evidence="1 2" key="1">
    <citation type="submission" date="2018-09" db="EMBL/GenBank/DDBJ databases">
        <title>YIM PH21274 draft genome.</title>
        <authorList>
            <person name="Miao C."/>
        </authorList>
    </citation>
    <scope>NUCLEOTIDE SEQUENCE [LARGE SCALE GENOMIC DNA]</scope>
    <source>
        <strain evidence="1 2">YIM PH 21724</strain>
    </source>
</reference>
<protein>
    <submittedName>
        <fullName evidence="1">DinB family protein</fullName>
    </submittedName>
</protein>
<dbReference type="InterPro" id="IPR007061">
    <property type="entry name" value="MST-like"/>
</dbReference>
<keyword evidence="2" id="KW-1185">Reference proteome</keyword>
<evidence type="ECO:0000313" key="1">
    <source>
        <dbReference type="EMBL" id="RJO73536.1"/>
    </source>
</evidence>
<evidence type="ECO:0000313" key="2">
    <source>
        <dbReference type="Proteomes" id="UP000266677"/>
    </source>
</evidence>
<dbReference type="AlphaFoldDB" id="A0A3A4JU26"/>
<comment type="caution">
    <text evidence="1">The sequence shown here is derived from an EMBL/GenBank/DDBJ whole genome shotgun (WGS) entry which is preliminary data.</text>
</comment>
<dbReference type="RefSeq" id="WP_120042613.1">
    <property type="nucleotide sequence ID" value="NZ_QZFU01000023.1"/>
</dbReference>
<sequence>MTWIAPEVERIWPPSVGGEREMLQGWLDMHRRTLLFKCSGLEAEQLRQRCVAPSTLSLLGLVRHMTEVERGWFRRTSAGENVDLIYCSQDNPDGDTEDVAEADPAATFAAYENEIKLCDAAVAEMSLDANTLPHPRRDQVFSLRWVYLHLIEEYARHNGHADFLRERIDGSTGV</sequence>
<dbReference type="SUPFAM" id="SSF109854">
    <property type="entry name" value="DinB/YfiT-like putative metalloenzymes"/>
    <property type="match status" value="1"/>
</dbReference>
<gene>
    <name evidence="1" type="ORF">D5S18_20240</name>
</gene>
<proteinExistence type="predicted"/>
<dbReference type="Gene3D" id="1.20.120.450">
    <property type="entry name" value="dinb family like domain"/>
    <property type="match status" value="1"/>
</dbReference>
<dbReference type="InterPro" id="IPR034660">
    <property type="entry name" value="DinB/YfiT-like"/>
</dbReference>